<proteinExistence type="predicted"/>
<dbReference type="AlphaFoldDB" id="A0A2C9L4B6"/>
<dbReference type="VEuPathDB" id="VectorBase:BGLB026918"/>
<dbReference type="EnsemblMetazoa" id="BGLB026918-RA">
    <property type="protein sequence ID" value="BGLB026918-PA"/>
    <property type="gene ID" value="BGLB026918"/>
</dbReference>
<feature type="domain" description="EF-hand" evidence="3">
    <location>
        <begin position="99"/>
        <end position="134"/>
    </location>
</feature>
<dbReference type="SMART" id="SM00054">
    <property type="entry name" value="EFh"/>
    <property type="match status" value="2"/>
</dbReference>
<dbReference type="Proteomes" id="UP000076420">
    <property type="component" value="Unassembled WGS sequence"/>
</dbReference>
<evidence type="ECO:0000313" key="5">
    <source>
        <dbReference type="Proteomes" id="UP000076420"/>
    </source>
</evidence>
<evidence type="ECO:0000313" key="4">
    <source>
        <dbReference type="EnsemblMetazoa" id="BGLB026918-PA"/>
    </source>
</evidence>
<feature type="domain" description="EF-hand" evidence="3">
    <location>
        <begin position="42"/>
        <end position="77"/>
    </location>
</feature>
<dbReference type="OrthoDB" id="6242242at2759"/>
<dbReference type="PROSITE" id="PS00018">
    <property type="entry name" value="EF_HAND_1"/>
    <property type="match status" value="2"/>
</dbReference>
<dbReference type="SUPFAM" id="SSF47473">
    <property type="entry name" value="EF-hand"/>
    <property type="match status" value="1"/>
</dbReference>
<reference evidence="4" key="1">
    <citation type="submission" date="2020-05" db="UniProtKB">
        <authorList>
            <consortium name="EnsemblMetazoa"/>
        </authorList>
    </citation>
    <scope>IDENTIFICATION</scope>
    <source>
        <strain evidence="4">BB02</strain>
    </source>
</reference>
<evidence type="ECO:0000259" key="3">
    <source>
        <dbReference type="PROSITE" id="PS50222"/>
    </source>
</evidence>
<feature type="chain" id="PRO_5014285077" description="EF-hand domain-containing protein" evidence="2">
    <location>
        <begin position="18"/>
        <end position="139"/>
    </location>
</feature>
<dbReference type="GO" id="GO:0005509">
    <property type="term" value="F:calcium ion binding"/>
    <property type="evidence" value="ECO:0007669"/>
    <property type="project" value="InterPro"/>
</dbReference>
<evidence type="ECO:0000256" key="2">
    <source>
        <dbReference type="SAM" id="SignalP"/>
    </source>
</evidence>
<dbReference type="RefSeq" id="XP_013071801.2">
    <property type="nucleotide sequence ID" value="XM_013216347.2"/>
</dbReference>
<protein>
    <recommendedName>
        <fullName evidence="3">EF-hand domain-containing protein</fullName>
    </recommendedName>
</protein>
<dbReference type="KEGG" id="bgt:106058839"/>
<keyword evidence="1" id="KW-0106">Calcium</keyword>
<dbReference type="EnsemblMetazoa" id="BGLB026918-RB">
    <property type="protein sequence ID" value="BGLB026918-PB"/>
    <property type="gene ID" value="BGLB026918"/>
</dbReference>
<dbReference type="InterPro" id="IPR018247">
    <property type="entry name" value="EF_Hand_1_Ca_BS"/>
</dbReference>
<feature type="signal peptide" evidence="2">
    <location>
        <begin position="1"/>
        <end position="17"/>
    </location>
</feature>
<sequence>MWSLLLLLPLLPSIVFALDLQPHNETAAAAFTATDLNHDGHIDKPEIENLFKLFDTNHDGRVSGDEFMATVRSHQHDARINFIFWSLFNIYDVTNNNVVDHIDIDRLFALIDRNGDNVVSRQEYTQYFAHQFELMDKEI</sequence>
<dbReference type="Pfam" id="PF13499">
    <property type="entry name" value="EF-hand_7"/>
    <property type="match status" value="1"/>
</dbReference>
<evidence type="ECO:0000256" key="1">
    <source>
        <dbReference type="ARBA" id="ARBA00022837"/>
    </source>
</evidence>
<dbReference type="InterPro" id="IPR002048">
    <property type="entry name" value="EF_hand_dom"/>
</dbReference>
<name>A0A2C9L4B6_BIOGL</name>
<dbReference type="InterPro" id="IPR011992">
    <property type="entry name" value="EF-hand-dom_pair"/>
</dbReference>
<gene>
    <name evidence="4" type="primary">106058839</name>
</gene>
<dbReference type="RefSeq" id="XP_013071802.2">
    <property type="nucleotide sequence ID" value="XM_013216348.2"/>
</dbReference>
<dbReference type="VEuPathDB" id="VectorBase:BGLAX_036411"/>
<dbReference type="PROSITE" id="PS50222">
    <property type="entry name" value="EF_HAND_2"/>
    <property type="match status" value="2"/>
</dbReference>
<keyword evidence="2" id="KW-0732">Signal</keyword>
<dbReference type="Gene3D" id="1.10.238.10">
    <property type="entry name" value="EF-hand"/>
    <property type="match status" value="2"/>
</dbReference>
<organism evidence="4 5">
    <name type="scientific">Biomphalaria glabrata</name>
    <name type="common">Bloodfluke planorb</name>
    <name type="synonym">Freshwater snail</name>
    <dbReference type="NCBI Taxonomy" id="6526"/>
    <lineage>
        <taxon>Eukaryota</taxon>
        <taxon>Metazoa</taxon>
        <taxon>Spiralia</taxon>
        <taxon>Lophotrochozoa</taxon>
        <taxon>Mollusca</taxon>
        <taxon>Gastropoda</taxon>
        <taxon>Heterobranchia</taxon>
        <taxon>Euthyneura</taxon>
        <taxon>Panpulmonata</taxon>
        <taxon>Hygrophila</taxon>
        <taxon>Lymnaeoidea</taxon>
        <taxon>Planorbidae</taxon>
        <taxon>Biomphalaria</taxon>
    </lineage>
</organism>
<accession>A0A2C9L4B6</accession>